<sequence>MKKDERANETSVTVRFTRGYMCFDEGQVKDVTPQFGYALIDSGVAKRVKSPKRDKQMSGAPMEKSL</sequence>
<comment type="caution">
    <text evidence="2">The sequence shown here is derived from an EMBL/GenBank/DDBJ whole genome shotgun (WGS) entry which is preliminary data.</text>
</comment>
<protein>
    <submittedName>
        <fullName evidence="2">Uncharacterized protein</fullName>
    </submittedName>
</protein>
<evidence type="ECO:0000256" key="1">
    <source>
        <dbReference type="SAM" id="MobiDB-lite"/>
    </source>
</evidence>
<proteinExistence type="predicted"/>
<name>A0A0F9LVR1_9ZZZZ</name>
<reference evidence="2" key="1">
    <citation type="journal article" date="2015" name="Nature">
        <title>Complex archaea that bridge the gap between prokaryotes and eukaryotes.</title>
        <authorList>
            <person name="Spang A."/>
            <person name="Saw J.H."/>
            <person name="Jorgensen S.L."/>
            <person name="Zaremba-Niedzwiedzka K."/>
            <person name="Martijn J."/>
            <person name="Lind A.E."/>
            <person name="van Eijk R."/>
            <person name="Schleper C."/>
            <person name="Guy L."/>
            <person name="Ettema T.J."/>
        </authorList>
    </citation>
    <scope>NUCLEOTIDE SEQUENCE</scope>
</reference>
<evidence type="ECO:0000313" key="2">
    <source>
        <dbReference type="EMBL" id="KKM68430.1"/>
    </source>
</evidence>
<feature type="region of interest" description="Disordered" evidence="1">
    <location>
        <begin position="46"/>
        <end position="66"/>
    </location>
</feature>
<dbReference type="EMBL" id="LAZR01010168">
    <property type="protein sequence ID" value="KKM68430.1"/>
    <property type="molecule type" value="Genomic_DNA"/>
</dbReference>
<dbReference type="AlphaFoldDB" id="A0A0F9LVR1"/>
<organism evidence="2">
    <name type="scientific">marine sediment metagenome</name>
    <dbReference type="NCBI Taxonomy" id="412755"/>
    <lineage>
        <taxon>unclassified sequences</taxon>
        <taxon>metagenomes</taxon>
        <taxon>ecological metagenomes</taxon>
    </lineage>
</organism>
<accession>A0A0F9LVR1</accession>
<gene>
    <name evidence="2" type="ORF">LCGC14_1461000</name>
</gene>